<dbReference type="CDD" id="cd04301">
    <property type="entry name" value="NAT_SF"/>
    <property type="match status" value="1"/>
</dbReference>
<keyword evidence="3" id="KW-1185">Reference proteome</keyword>
<feature type="domain" description="N-acetyltransferase" evidence="1">
    <location>
        <begin position="8"/>
        <end position="161"/>
    </location>
</feature>
<name>A0A4R1HUK9_PSEEN</name>
<keyword evidence="2" id="KW-0808">Transferase</keyword>
<evidence type="ECO:0000313" key="3">
    <source>
        <dbReference type="Proteomes" id="UP000295560"/>
    </source>
</evidence>
<dbReference type="AlphaFoldDB" id="A0A4R1HUK9"/>
<dbReference type="Gene3D" id="3.40.630.30">
    <property type="match status" value="1"/>
</dbReference>
<dbReference type="InterPro" id="IPR016181">
    <property type="entry name" value="Acyl_CoA_acyltransferase"/>
</dbReference>
<dbReference type="PROSITE" id="PS51186">
    <property type="entry name" value="GNAT"/>
    <property type="match status" value="1"/>
</dbReference>
<sequence length="161" mass="17734">MLTDGTTIVVRSIEPDDAGEIAGKYRQLSATSAYRRFFTDAPELSDRQVRYFTDLDHHDHEAVGAFLAATGDGIGVARYIREDEPHTAEFAIVILDDWQGRGVGRSLLRVLIDRARHEGVTSFRAEFLAENVALPALLRCFGTVRTRSDGATTHASLDLTG</sequence>
<dbReference type="Proteomes" id="UP000295560">
    <property type="component" value="Unassembled WGS sequence"/>
</dbReference>
<dbReference type="Pfam" id="PF00583">
    <property type="entry name" value="Acetyltransf_1"/>
    <property type="match status" value="1"/>
</dbReference>
<accession>A0A4R1HUK9</accession>
<reference evidence="2 3" key="1">
    <citation type="submission" date="2019-03" db="EMBL/GenBank/DDBJ databases">
        <title>Sequencing the genomes of 1000 actinobacteria strains.</title>
        <authorList>
            <person name="Klenk H.-P."/>
        </authorList>
    </citation>
    <scope>NUCLEOTIDE SEQUENCE [LARGE SCALE GENOMIC DNA]</scope>
    <source>
        <strain evidence="2 3">DSM 44969</strain>
    </source>
</reference>
<keyword evidence="2" id="KW-0012">Acyltransferase</keyword>
<dbReference type="EMBL" id="SMFZ01000001">
    <property type="protein sequence ID" value="TCK24645.1"/>
    <property type="molecule type" value="Genomic_DNA"/>
</dbReference>
<dbReference type="InterPro" id="IPR000182">
    <property type="entry name" value="GNAT_dom"/>
</dbReference>
<dbReference type="SUPFAM" id="SSF55729">
    <property type="entry name" value="Acyl-CoA N-acyltransferases (Nat)"/>
    <property type="match status" value="1"/>
</dbReference>
<proteinExistence type="predicted"/>
<protein>
    <submittedName>
        <fullName evidence="2">L-amino acid N-acyltransferase YncA</fullName>
    </submittedName>
</protein>
<evidence type="ECO:0000313" key="2">
    <source>
        <dbReference type="EMBL" id="TCK24645.1"/>
    </source>
</evidence>
<gene>
    <name evidence="2" type="ORF">EV378_0427</name>
</gene>
<organism evidence="2 3">
    <name type="scientific">Pseudonocardia endophytica</name>
    <dbReference type="NCBI Taxonomy" id="401976"/>
    <lineage>
        <taxon>Bacteria</taxon>
        <taxon>Bacillati</taxon>
        <taxon>Actinomycetota</taxon>
        <taxon>Actinomycetes</taxon>
        <taxon>Pseudonocardiales</taxon>
        <taxon>Pseudonocardiaceae</taxon>
        <taxon>Pseudonocardia</taxon>
    </lineage>
</organism>
<evidence type="ECO:0000259" key="1">
    <source>
        <dbReference type="PROSITE" id="PS51186"/>
    </source>
</evidence>
<comment type="caution">
    <text evidence="2">The sequence shown here is derived from an EMBL/GenBank/DDBJ whole genome shotgun (WGS) entry which is preliminary data.</text>
</comment>
<dbReference type="GO" id="GO:0016747">
    <property type="term" value="F:acyltransferase activity, transferring groups other than amino-acyl groups"/>
    <property type="evidence" value="ECO:0007669"/>
    <property type="project" value="InterPro"/>
</dbReference>